<dbReference type="Proteomes" id="UP000622687">
    <property type="component" value="Unassembled WGS sequence"/>
</dbReference>
<dbReference type="EMBL" id="JAEEGB010000003">
    <property type="protein sequence ID" value="MBI6871475.1"/>
    <property type="molecule type" value="Genomic_DNA"/>
</dbReference>
<dbReference type="SUPFAM" id="SSF90123">
    <property type="entry name" value="ABC transporter transmembrane region"/>
    <property type="match status" value="1"/>
</dbReference>
<dbReference type="Gene3D" id="3.40.50.300">
    <property type="entry name" value="P-loop containing nucleotide triphosphate hydrolases"/>
    <property type="match status" value="1"/>
</dbReference>
<feature type="transmembrane region" description="Helical" evidence="8">
    <location>
        <begin position="238"/>
        <end position="260"/>
    </location>
</feature>
<dbReference type="Pfam" id="PF00664">
    <property type="entry name" value="ABC_membrane"/>
    <property type="match status" value="1"/>
</dbReference>
<reference evidence="11" key="1">
    <citation type="submission" date="2020-12" db="EMBL/GenBank/DDBJ databases">
        <title>Clostridium thailandense sp. nov., a novel acetogenic bacterium isolated from peat land soil in Thailand.</title>
        <authorList>
            <person name="Chaikitkaew S."/>
            <person name="Birkeland N.K."/>
        </authorList>
    </citation>
    <scope>NUCLEOTIDE SEQUENCE</scope>
    <source>
        <strain evidence="11">DSM 17425</strain>
    </source>
</reference>
<evidence type="ECO:0000256" key="4">
    <source>
        <dbReference type="ARBA" id="ARBA00022840"/>
    </source>
</evidence>
<evidence type="ECO:0000259" key="10">
    <source>
        <dbReference type="PROSITE" id="PS50929"/>
    </source>
</evidence>
<evidence type="ECO:0000256" key="5">
    <source>
        <dbReference type="ARBA" id="ARBA00022989"/>
    </source>
</evidence>
<dbReference type="SUPFAM" id="SSF52540">
    <property type="entry name" value="P-loop containing nucleoside triphosphate hydrolases"/>
    <property type="match status" value="1"/>
</dbReference>
<dbReference type="SMART" id="SM00382">
    <property type="entry name" value="AAA"/>
    <property type="match status" value="1"/>
</dbReference>
<dbReference type="NCBIfam" id="TIGR02857">
    <property type="entry name" value="CydD"/>
    <property type="match status" value="1"/>
</dbReference>
<dbReference type="CDD" id="cd03228">
    <property type="entry name" value="ABCC_MRP_Like"/>
    <property type="match status" value="1"/>
</dbReference>
<comment type="subcellular location">
    <subcellularLocation>
        <location evidence="1">Cell membrane</location>
        <topology evidence="1">Multi-pass membrane protein</topology>
    </subcellularLocation>
</comment>
<evidence type="ECO:0000256" key="3">
    <source>
        <dbReference type="ARBA" id="ARBA00022741"/>
    </source>
</evidence>
<evidence type="ECO:0000256" key="1">
    <source>
        <dbReference type="ARBA" id="ARBA00004651"/>
    </source>
</evidence>
<dbReference type="InterPro" id="IPR014216">
    <property type="entry name" value="ABC_transptr_CydD"/>
</dbReference>
<dbReference type="PROSITE" id="PS50893">
    <property type="entry name" value="ABC_TRANSPORTER_2"/>
    <property type="match status" value="1"/>
</dbReference>
<dbReference type="RefSeq" id="WP_211140923.1">
    <property type="nucleotide sequence ID" value="NZ_JAEEGB010000003.1"/>
</dbReference>
<dbReference type="GO" id="GO:0140359">
    <property type="term" value="F:ABC-type transporter activity"/>
    <property type="evidence" value="ECO:0007669"/>
    <property type="project" value="InterPro"/>
</dbReference>
<dbReference type="AlphaFoldDB" id="A0A934HNN9"/>
<evidence type="ECO:0000256" key="6">
    <source>
        <dbReference type="ARBA" id="ARBA00023136"/>
    </source>
</evidence>
<dbReference type="InterPro" id="IPR017871">
    <property type="entry name" value="ABC_transporter-like_CS"/>
</dbReference>
<dbReference type="GO" id="GO:0042883">
    <property type="term" value="P:cysteine transport"/>
    <property type="evidence" value="ECO:0007669"/>
    <property type="project" value="InterPro"/>
</dbReference>
<evidence type="ECO:0000313" key="12">
    <source>
        <dbReference type="Proteomes" id="UP000622687"/>
    </source>
</evidence>
<feature type="domain" description="ABC transmembrane type-1" evidence="10">
    <location>
        <begin position="24"/>
        <end position="301"/>
    </location>
</feature>
<feature type="transmembrane region" description="Helical" evidence="8">
    <location>
        <begin position="159"/>
        <end position="178"/>
    </location>
</feature>
<dbReference type="CDD" id="cd18584">
    <property type="entry name" value="ABC_6TM_AarD_CydD"/>
    <property type="match status" value="1"/>
</dbReference>
<dbReference type="PANTHER" id="PTHR24221:SF654">
    <property type="entry name" value="ATP-BINDING CASSETTE SUB-FAMILY B MEMBER 6"/>
    <property type="match status" value="1"/>
</dbReference>
<feature type="coiled-coil region" evidence="7">
    <location>
        <begin position="302"/>
        <end position="329"/>
    </location>
</feature>
<sequence length="585" mass="66707">MLNKRLLKESSIKKLYIPVIIINAVINSIFIIVTAALLALIVEGVFFKRCNLNKINLYILLFLLNAAFRFVSNFFIQKYIKDCSEDIKNKIKLEFFNLILSTNPYKIKKNSTGELVNILTDGMEMITPYYSQYIPQVATVVFISLMICTAVAFVDRLSALIMVITFPIIPIFMALIGYKTKELNEKQWKKLNILSSHFLDMLQGLNTLKSFGRSKIQEEKIYEISESYRKSTMEVLKVTFLSSLVLELSATISTAVVAVGLGLRLVYGKISFLHAFFILVLTPDFYMPLRQLGMRFHSSLNAQVVIQKIEDMEKELKSEEYNYSTYNVQANKKKGCSKKKSDLKIDINKGLNIEVKNLRFSHEFKDNLNNISFTINAGEKIALVGESGCGKSTLINILSGFLKVDDDMVYINGIDLNSINKDSYFSKVAIVPQFPHIFNMDIENNILMGNKMNNSNILNIYQATKVDLFSEEFKDKYKTIIGEGEEIEISGGERQRITLARAVVKNADFIILDEATSALDSKTEEIVVDIMKDYFENKTVLISAHRLNTIKAVDKILVLQDGYLIEIGNHEELMMSRGRYYNMMK</sequence>
<evidence type="ECO:0000256" key="2">
    <source>
        <dbReference type="ARBA" id="ARBA00022692"/>
    </source>
</evidence>
<feature type="transmembrane region" description="Helical" evidence="8">
    <location>
        <begin position="20"/>
        <end position="42"/>
    </location>
</feature>
<accession>A0A934HNN9</accession>
<comment type="caution">
    <text evidence="11">The sequence shown here is derived from an EMBL/GenBank/DDBJ whole genome shotgun (WGS) entry which is preliminary data.</text>
</comment>
<proteinExistence type="predicted"/>
<feature type="transmembrane region" description="Helical" evidence="8">
    <location>
        <begin position="133"/>
        <end position="153"/>
    </location>
</feature>
<dbReference type="Gene3D" id="1.20.1560.10">
    <property type="entry name" value="ABC transporter type 1, transmembrane domain"/>
    <property type="match status" value="1"/>
</dbReference>
<keyword evidence="6 8" id="KW-0472">Membrane</keyword>
<name>A0A934HNN9_9CLOT</name>
<dbReference type="GO" id="GO:0016887">
    <property type="term" value="F:ATP hydrolysis activity"/>
    <property type="evidence" value="ECO:0007669"/>
    <property type="project" value="InterPro"/>
</dbReference>
<dbReference type="InterPro" id="IPR036640">
    <property type="entry name" value="ABC1_TM_sf"/>
</dbReference>
<dbReference type="Pfam" id="PF00005">
    <property type="entry name" value="ABC_tran"/>
    <property type="match status" value="1"/>
</dbReference>
<evidence type="ECO:0000259" key="9">
    <source>
        <dbReference type="PROSITE" id="PS50893"/>
    </source>
</evidence>
<dbReference type="InterPro" id="IPR027417">
    <property type="entry name" value="P-loop_NTPase"/>
</dbReference>
<organism evidence="11 12">
    <name type="scientific">Clostridium aciditolerans</name>
    <dbReference type="NCBI Taxonomy" id="339861"/>
    <lineage>
        <taxon>Bacteria</taxon>
        <taxon>Bacillati</taxon>
        <taxon>Bacillota</taxon>
        <taxon>Clostridia</taxon>
        <taxon>Eubacteriales</taxon>
        <taxon>Clostridiaceae</taxon>
        <taxon>Clostridium</taxon>
    </lineage>
</organism>
<keyword evidence="4" id="KW-0067">ATP-binding</keyword>
<dbReference type="PROSITE" id="PS50929">
    <property type="entry name" value="ABC_TM1F"/>
    <property type="match status" value="1"/>
</dbReference>
<evidence type="ECO:0000313" key="11">
    <source>
        <dbReference type="EMBL" id="MBI6871475.1"/>
    </source>
</evidence>
<feature type="domain" description="ABC transporter" evidence="9">
    <location>
        <begin position="353"/>
        <end position="585"/>
    </location>
</feature>
<dbReference type="InterPro" id="IPR003593">
    <property type="entry name" value="AAA+_ATPase"/>
</dbReference>
<evidence type="ECO:0000256" key="8">
    <source>
        <dbReference type="SAM" id="Phobius"/>
    </source>
</evidence>
<keyword evidence="3" id="KW-0547">Nucleotide-binding</keyword>
<dbReference type="GO" id="GO:0005524">
    <property type="term" value="F:ATP binding"/>
    <property type="evidence" value="ECO:0007669"/>
    <property type="project" value="UniProtKB-KW"/>
</dbReference>
<dbReference type="PANTHER" id="PTHR24221">
    <property type="entry name" value="ATP-BINDING CASSETTE SUB-FAMILY B"/>
    <property type="match status" value="1"/>
</dbReference>
<keyword evidence="2 8" id="KW-0812">Transmembrane</keyword>
<dbReference type="PROSITE" id="PS00211">
    <property type="entry name" value="ABC_TRANSPORTER_1"/>
    <property type="match status" value="1"/>
</dbReference>
<dbReference type="InterPro" id="IPR003439">
    <property type="entry name" value="ABC_transporter-like_ATP-bd"/>
</dbReference>
<dbReference type="InterPro" id="IPR011527">
    <property type="entry name" value="ABC1_TM_dom"/>
</dbReference>
<feature type="transmembrane region" description="Helical" evidence="8">
    <location>
        <begin position="57"/>
        <end position="76"/>
    </location>
</feature>
<protein>
    <submittedName>
        <fullName evidence="11">Thiol reductant ABC exporter subunit CydD</fullName>
    </submittedName>
</protein>
<keyword evidence="7" id="KW-0175">Coiled coil</keyword>
<feature type="transmembrane region" description="Helical" evidence="8">
    <location>
        <begin position="266"/>
        <end position="286"/>
    </location>
</feature>
<gene>
    <name evidence="11" type="primary">cydD</name>
    <name evidence="11" type="ORF">I6U51_01990</name>
</gene>
<evidence type="ECO:0000256" key="7">
    <source>
        <dbReference type="SAM" id="Coils"/>
    </source>
</evidence>
<dbReference type="InterPro" id="IPR039421">
    <property type="entry name" value="Type_1_exporter"/>
</dbReference>
<dbReference type="GO" id="GO:0005886">
    <property type="term" value="C:plasma membrane"/>
    <property type="evidence" value="ECO:0007669"/>
    <property type="project" value="UniProtKB-SubCell"/>
</dbReference>
<keyword evidence="12" id="KW-1185">Reference proteome</keyword>
<keyword evidence="5 8" id="KW-1133">Transmembrane helix</keyword>